<dbReference type="InterPro" id="IPR013103">
    <property type="entry name" value="RVT_2"/>
</dbReference>
<feature type="compositionally biased region" description="Low complexity" evidence="1">
    <location>
        <begin position="8"/>
        <end position="20"/>
    </location>
</feature>
<protein>
    <recommendedName>
        <fullName evidence="2">Reverse transcriptase Ty1/copia-type domain-containing protein</fullName>
    </recommendedName>
</protein>
<name>A0A371END5_MUCPR</name>
<accession>A0A371END5</accession>
<keyword evidence="4" id="KW-1185">Reference proteome</keyword>
<reference evidence="3" key="1">
    <citation type="submission" date="2018-05" db="EMBL/GenBank/DDBJ databases">
        <title>Draft genome of Mucuna pruriens seed.</title>
        <authorList>
            <person name="Nnadi N.E."/>
            <person name="Vos R."/>
            <person name="Hasami M.H."/>
            <person name="Devisetty U.K."/>
            <person name="Aguiy J.C."/>
        </authorList>
    </citation>
    <scope>NUCLEOTIDE SEQUENCE [LARGE SCALE GENOMIC DNA]</scope>
    <source>
        <strain evidence="3">JCA_2017</strain>
    </source>
</reference>
<proteinExistence type="predicted"/>
<dbReference type="AlphaFoldDB" id="A0A371END5"/>
<dbReference type="EMBL" id="QJKJ01012932">
    <property type="protein sequence ID" value="RDX67565.1"/>
    <property type="molecule type" value="Genomic_DNA"/>
</dbReference>
<dbReference type="Proteomes" id="UP000257109">
    <property type="component" value="Unassembled WGS sequence"/>
</dbReference>
<feature type="region of interest" description="Disordered" evidence="1">
    <location>
        <begin position="1"/>
        <end position="22"/>
    </location>
</feature>
<sequence>MLKVQIDSVTSSSSSVPSGSLENENSFSAFRDGLRVLIFDLETSLVCFSPNIEFHQNCKAGHPQLKATHNKLVLDFVETFSPVAKLTAVRILLSIAAQKSCSMLQLDINNVFLNGDLFEEEHMELPLRYHTTKGENLACKLNKFLYSPKQASREWLQKFSCAIISSGFTQSKIAESSKGTHLCQQKYTIQIQEDTGFASAKPANLPMDPNLKLNDIDDEPLPNSGEEGKNVQNTSNNSDAEGLKFGSLSPQIYA</sequence>
<gene>
    <name evidence="3" type="ORF">CR513_53543</name>
</gene>
<dbReference type="Pfam" id="PF07727">
    <property type="entry name" value="RVT_2"/>
    <property type="match status" value="1"/>
</dbReference>
<dbReference type="STRING" id="157652.A0A371END5"/>
<evidence type="ECO:0000256" key="1">
    <source>
        <dbReference type="SAM" id="MobiDB-lite"/>
    </source>
</evidence>
<feature type="region of interest" description="Disordered" evidence="1">
    <location>
        <begin position="199"/>
        <end position="254"/>
    </location>
</feature>
<feature type="non-terminal residue" evidence="3">
    <location>
        <position position="1"/>
    </location>
</feature>
<evidence type="ECO:0000313" key="4">
    <source>
        <dbReference type="Proteomes" id="UP000257109"/>
    </source>
</evidence>
<organism evidence="3 4">
    <name type="scientific">Mucuna pruriens</name>
    <name type="common">Velvet bean</name>
    <name type="synonym">Dolichos pruriens</name>
    <dbReference type="NCBI Taxonomy" id="157652"/>
    <lineage>
        <taxon>Eukaryota</taxon>
        <taxon>Viridiplantae</taxon>
        <taxon>Streptophyta</taxon>
        <taxon>Embryophyta</taxon>
        <taxon>Tracheophyta</taxon>
        <taxon>Spermatophyta</taxon>
        <taxon>Magnoliopsida</taxon>
        <taxon>eudicotyledons</taxon>
        <taxon>Gunneridae</taxon>
        <taxon>Pentapetalae</taxon>
        <taxon>rosids</taxon>
        <taxon>fabids</taxon>
        <taxon>Fabales</taxon>
        <taxon>Fabaceae</taxon>
        <taxon>Papilionoideae</taxon>
        <taxon>50 kb inversion clade</taxon>
        <taxon>NPAAA clade</taxon>
        <taxon>indigoferoid/millettioid clade</taxon>
        <taxon>Phaseoleae</taxon>
        <taxon>Mucuna</taxon>
    </lineage>
</organism>
<evidence type="ECO:0000313" key="3">
    <source>
        <dbReference type="EMBL" id="RDX67565.1"/>
    </source>
</evidence>
<evidence type="ECO:0000259" key="2">
    <source>
        <dbReference type="Pfam" id="PF07727"/>
    </source>
</evidence>
<feature type="compositionally biased region" description="Polar residues" evidence="1">
    <location>
        <begin position="230"/>
        <end position="239"/>
    </location>
</feature>
<feature type="domain" description="Reverse transcriptase Ty1/copia-type" evidence="2">
    <location>
        <begin position="74"/>
        <end position="173"/>
    </location>
</feature>
<comment type="caution">
    <text evidence="3">The sequence shown here is derived from an EMBL/GenBank/DDBJ whole genome shotgun (WGS) entry which is preliminary data.</text>
</comment>